<feature type="region of interest" description="Disordered" evidence="1">
    <location>
        <begin position="239"/>
        <end position="266"/>
    </location>
</feature>
<reference evidence="3 4" key="1">
    <citation type="submission" date="2023-07" db="EMBL/GenBank/DDBJ databases">
        <title>Genomic Encyclopedia of Type Strains, Phase IV (KMG-IV): sequencing the most valuable type-strain genomes for metagenomic binning, comparative biology and taxonomic classification.</title>
        <authorList>
            <person name="Goeker M."/>
        </authorList>
    </citation>
    <scope>NUCLEOTIDE SEQUENCE [LARGE SCALE GENOMIC DNA]</scope>
    <source>
        <strain evidence="3 4">B6-8</strain>
    </source>
</reference>
<feature type="domain" description="Phage head morphogenesis" evidence="2">
    <location>
        <begin position="55"/>
        <end position="172"/>
    </location>
</feature>
<dbReference type="Proteomes" id="UP001241603">
    <property type="component" value="Unassembled WGS sequence"/>
</dbReference>
<evidence type="ECO:0000259" key="2">
    <source>
        <dbReference type="Pfam" id="PF04233"/>
    </source>
</evidence>
<evidence type="ECO:0000256" key="1">
    <source>
        <dbReference type="SAM" id="MobiDB-lite"/>
    </source>
</evidence>
<evidence type="ECO:0000313" key="3">
    <source>
        <dbReference type="EMBL" id="MDQ0439954.1"/>
    </source>
</evidence>
<accession>A0ABU0HCB1</accession>
<dbReference type="Pfam" id="PF04233">
    <property type="entry name" value="Phage_Mu_F"/>
    <property type="match status" value="1"/>
</dbReference>
<comment type="caution">
    <text evidence="3">The sequence shown here is derived from an EMBL/GenBank/DDBJ whole genome shotgun (WGS) entry which is preliminary data.</text>
</comment>
<gene>
    <name evidence="3" type="ORF">QO014_004360</name>
</gene>
<sequence length="445" mass="49010">MATTASAIDLPPEEAIAFLREKVNATSEDFTTVWQKANVKAFTVAGAATDALVDDFRQSVAKALETGSSLSTFMDEFDGIVARHGWVHNGNPAWRARTIYETNLSVAYSAGRYAQQIEPETLAAFPYWQYVHSGSAHPRHDHLSWDGLVLRADDAWWSTHYPPNGWGCGCWVRPVSARDLARQGKSGPDTAPKREYRTWINRKTGKEHQVPKGIDPGWDYNPGAEWVGAATVPDYATTQPRTPIAMPQPVRKAPQSRPEAAPEADRGPVQIEPAGMPSGTPIPPQPATPEAVQRLAEDALGGRLQDLYAETVIARLDAKLARLIETDAREVRLTPWRIRKVAGLAEEHGGLPSNAHPEVTPELWSRLGDLIGRGRVWHAPVDEGRHRFRQVLIQGDVDGRPMMAVVRVATGADGQQKLIVPTYHEAGTRHLARATRGMTMVRDGR</sequence>
<proteinExistence type="predicted"/>
<dbReference type="InterPro" id="IPR006528">
    <property type="entry name" value="Phage_head_morphogenesis_dom"/>
</dbReference>
<dbReference type="EMBL" id="JAUSVO010000006">
    <property type="protein sequence ID" value="MDQ0439954.1"/>
    <property type="molecule type" value="Genomic_DNA"/>
</dbReference>
<keyword evidence="4" id="KW-1185">Reference proteome</keyword>
<protein>
    <recommendedName>
        <fullName evidence="2">Phage head morphogenesis domain-containing protein</fullName>
    </recommendedName>
</protein>
<evidence type="ECO:0000313" key="4">
    <source>
        <dbReference type="Proteomes" id="UP001241603"/>
    </source>
</evidence>
<organism evidence="3 4">
    <name type="scientific">Kaistia dalseonensis</name>
    <dbReference type="NCBI Taxonomy" id="410840"/>
    <lineage>
        <taxon>Bacteria</taxon>
        <taxon>Pseudomonadati</taxon>
        <taxon>Pseudomonadota</taxon>
        <taxon>Alphaproteobacteria</taxon>
        <taxon>Hyphomicrobiales</taxon>
        <taxon>Kaistiaceae</taxon>
        <taxon>Kaistia</taxon>
    </lineage>
</organism>
<dbReference type="RefSeq" id="WP_266350827.1">
    <property type="nucleotide sequence ID" value="NZ_JAPKNG010000006.1"/>
</dbReference>
<name>A0ABU0HCB1_9HYPH</name>